<dbReference type="AlphaFoldDB" id="A0A2V5LUR4"/>
<gene>
    <name evidence="2" type="ORF">CVV68_16795</name>
</gene>
<keyword evidence="1" id="KW-1133">Transmembrane helix</keyword>
<comment type="caution">
    <text evidence="2">The sequence shown here is derived from an EMBL/GenBank/DDBJ whole genome shotgun (WGS) entry which is preliminary data.</text>
</comment>
<feature type="transmembrane region" description="Helical" evidence="1">
    <location>
        <begin position="38"/>
        <end position="58"/>
    </location>
</feature>
<feature type="transmembrane region" description="Helical" evidence="1">
    <location>
        <begin position="6"/>
        <end position="26"/>
    </location>
</feature>
<keyword evidence="3" id="KW-1185">Reference proteome</keyword>
<dbReference type="RefSeq" id="WP_110502160.1">
    <property type="nucleotide sequence ID" value="NZ_QJVD01000021.1"/>
</dbReference>
<evidence type="ECO:0000313" key="3">
    <source>
        <dbReference type="Proteomes" id="UP000247832"/>
    </source>
</evidence>
<protein>
    <recommendedName>
        <fullName evidence="4">DUF3311 domain-containing protein</fullName>
    </recommendedName>
</protein>
<dbReference type="EMBL" id="QJVD01000021">
    <property type="protein sequence ID" value="PYI65706.1"/>
    <property type="molecule type" value="Genomic_DNA"/>
</dbReference>
<evidence type="ECO:0008006" key="4">
    <source>
        <dbReference type="Google" id="ProtNLM"/>
    </source>
</evidence>
<evidence type="ECO:0000313" key="2">
    <source>
        <dbReference type="EMBL" id="PYI65706.1"/>
    </source>
</evidence>
<organism evidence="2 3">
    <name type="scientific">Arthrobacter livingstonensis</name>
    <dbReference type="NCBI Taxonomy" id="670078"/>
    <lineage>
        <taxon>Bacteria</taxon>
        <taxon>Bacillati</taxon>
        <taxon>Actinomycetota</taxon>
        <taxon>Actinomycetes</taxon>
        <taxon>Micrococcales</taxon>
        <taxon>Micrococcaceae</taxon>
        <taxon>Arthrobacter</taxon>
    </lineage>
</organism>
<accession>A0A2V5LUR4</accession>
<reference evidence="2 3" key="1">
    <citation type="submission" date="2018-05" db="EMBL/GenBank/DDBJ databases">
        <title>Genetic diversity of glacier-inhabiting Cryobacterium bacteria in China and description of Cryobacterium mengkeensis sp. nov. and Arthrobacter glacialis sp. nov.</title>
        <authorList>
            <person name="Liu Q."/>
            <person name="Xin Y.-H."/>
        </authorList>
    </citation>
    <scope>NUCLEOTIDE SEQUENCE [LARGE SCALE GENOMIC DNA]</scope>
    <source>
        <strain evidence="2 3">LI2</strain>
    </source>
</reference>
<proteinExistence type="predicted"/>
<keyword evidence="1" id="KW-0812">Transmembrane</keyword>
<sequence length="81" mass="8842">MIPRTASVVIALITPVTLVTLGVLLLGGSTATIFGIPLILLFMFVMFPVTSLLMWISWRLFDKDGDYQLDELEGATTEVAP</sequence>
<evidence type="ECO:0000256" key="1">
    <source>
        <dbReference type="SAM" id="Phobius"/>
    </source>
</evidence>
<dbReference type="OrthoDB" id="7275924at2"/>
<name>A0A2V5LUR4_9MICC</name>
<keyword evidence="1" id="KW-0472">Membrane</keyword>
<dbReference type="Proteomes" id="UP000247832">
    <property type="component" value="Unassembled WGS sequence"/>
</dbReference>